<dbReference type="InterPro" id="IPR029058">
    <property type="entry name" value="AB_hydrolase_fold"/>
</dbReference>
<evidence type="ECO:0000259" key="1">
    <source>
        <dbReference type="Pfam" id="PF00561"/>
    </source>
</evidence>
<organism evidence="2 3">
    <name type="scientific">Variovorax guangxiensis</name>
    <dbReference type="NCBI Taxonomy" id="1775474"/>
    <lineage>
        <taxon>Bacteria</taxon>
        <taxon>Pseudomonadati</taxon>
        <taxon>Pseudomonadota</taxon>
        <taxon>Betaproteobacteria</taxon>
        <taxon>Burkholderiales</taxon>
        <taxon>Comamonadaceae</taxon>
        <taxon>Variovorax</taxon>
    </lineage>
</organism>
<feature type="domain" description="AB hydrolase-1" evidence="1">
    <location>
        <begin position="33"/>
        <end position="298"/>
    </location>
</feature>
<dbReference type="PRINTS" id="PR00111">
    <property type="entry name" value="ABHYDROLASE"/>
</dbReference>
<dbReference type="SUPFAM" id="SSF53474">
    <property type="entry name" value="alpha/beta-Hydrolases"/>
    <property type="match status" value="1"/>
</dbReference>
<dbReference type="PANTHER" id="PTHR43798">
    <property type="entry name" value="MONOACYLGLYCEROL LIPASE"/>
    <property type="match status" value="1"/>
</dbReference>
<dbReference type="PANTHER" id="PTHR43798:SF33">
    <property type="entry name" value="HYDROLASE, PUTATIVE (AFU_ORTHOLOGUE AFUA_2G14860)-RELATED"/>
    <property type="match status" value="1"/>
</dbReference>
<dbReference type="GO" id="GO:0016020">
    <property type="term" value="C:membrane"/>
    <property type="evidence" value="ECO:0007669"/>
    <property type="project" value="TreeGrafter"/>
</dbReference>
<dbReference type="InterPro" id="IPR000073">
    <property type="entry name" value="AB_hydrolase_1"/>
</dbReference>
<dbReference type="RefSeq" id="WP_184641670.1">
    <property type="nucleotide sequence ID" value="NZ_JACIFZ010000008.1"/>
</dbReference>
<name>A0A840G6B9_9BURK</name>
<dbReference type="EMBL" id="JACIFZ010000008">
    <property type="protein sequence ID" value="MBB4224801.1"/>
    <property type="molecule type" value="Genomic_DNA"/>
</dbReference>
<dbReference type="GO" id="GO:0003824">
    <property type="term" value="F:catalytic activity"/>
    <property type="evidence" value="ECO:0007669"/>
    <property type="project" value="InterPro"/>
</dbReference>
<dbReference type="AlphaFoldDB" id="A0A840G6B9"/>
<dbReference type="InterPro" id="IPR000639">
    <property type="entry name" value="Epox_hydrolase-like"/>
</dbReference>
<proteinExistence type="predicted"/>
<protein>
    <submittedName>
        <fullName evidence="2">Pimeloyl-ACP methyl ester carboxylesterase</fullName>
    </submittedName>
</protein>
<sequence length="312" mass="35526">MYQALRPSRSEFVPVRNLSYHVRLWGQPSDKRPPLVLVHGWMDVAASWQFVVDAMEEDRFIIAPDWRGFGLTDGGGVDNYWLADYLADLEWLLDHYAGEGPDGEGARQIDLVGHSMGGNVAMHYAGVRPQRIRRLVNLEGFGMPARKPDEAPARYGQWIDELKRLHRGEMALAGYSAVDGVARRLMKTNPRLTPDKAAWLASHWSVNHAQPDGSERWQILGEAAHKIVNAHIFRVDETLALYSRITAPLLMVEASDDSLHGWWKNRYTLDEFHERLKSVGNARIERLEDAGHMLHHDQPRIVARMIEEFLAA</sequence>
<gene>
    <name evidence="2" type="ORF">GGD71_005597</name>
</gene>
<accession>A0A840G6B9</accession>
<dbReference type="Pfam" id="PF00561">
    <property type="entry name" value="Abhydrolase_1"/>
    <property type="match status" value="1"/>
</dbReference>
<evidence type="ECO:0000313" key="3">
    <source>
        <dbReference type="Proteomes" id="UP000524450"/>
    </source>
</evidence>
<dbReference type="Gene3D" id="3.40.50.1820">
    <property type="entry name" value="alpha/beta hydrolase"/>
    <property type="match status" value="1"/>
</dbReference>
<dbReference type="PRINTS" id="PR00412">
    <property type="entry name" value="EPOXHYDRLASE"/>
</dbReference>
<evidence type="ECO:0000313" key="2">
    <source>
        <dbReference type="EMBL" id="MBB4224801.1"/>
    </source>
</evidence>
<reference evidence="2 3" key="1">
    <citation type="submission" date="2020-08" db="EMBL/GenBank/DDBJ databases">
        <title>Genomic Encyclopedia of Type Strains, Phase IV (KMG-V): Genome sequencing to study the core and pangenomes of soil and plant-associated prokaryotes.</title>
        <authorList>
            <person name="Whitman W."/>
        </authorList>
    </citation>
    <scope>NUCLEOTIDE SEQUENCE [LARGE SCALE GENOMIC DNA]</scope>
    <source>
        <strain evidence="2 3">34/80</strain>
    </source>
</reference>
<dbReference type="Proteomes" id="UP000524450">
    <property type="component" value="Unassembled WGS sequence"/>
</dbReference>
<dbReference type="InterPro" id="IPR050266">
    <property type="entry name" value="AB_hydrolase_sf"/>
</dbReference>
<comment type="caution">
    <text evidence="2">The sequence shown here is derived from an EMBL/GenBank/DDBJ whole genome shotgun (WGS) entry which is preliminary data.</text>
</comment>